<dbReference type="InterPro" id="IPR007899">
    <property type="entry name" value="CHAD_dom"/>
</dbReference>
<dbReference type="RefSeq" id="WP_085444495.1">
    <property type="nucleotide sequence ID" value="NZ_LVJN01000020.1"/>
</dbReference>
<comment type="caution">
    <text evidence="3">The sequence shown here is derived from an EMBL/GenBank/DDBJ whole genome shotgun (WGS) entry which is preliminary data.</text>
</comment>
<dbReference type="Proteomes" id="UP000194003">
    <property type="component" value="Unassembled WGS sequence"/>
</dbReference>
<organism evidence="3 4">
    <name type="scientific">Magnetofaba australis IT-1</name>
    <dbReference type="NCBI Taxonomy" id="1434232"/>
    <lineage>
        <taxon>Bacteria</taxon>
        <taxon>Pseudomonadati</taxon>
        <taxon>Pseudomonadota</taxon>
        <taxon>Magnetococcia</taxon>
        <taxon>Magnetococcales</taxon>
        <taxon>Magnetococcaceae</taxon>
        <taxon>Magnetofaba</taxon>
    </lineage>
</organism>
<protein>
    <submittedName>
        <fullName evidence="3">Putative CHAD domain-containing protein</fullName>
    </submittedName>
</protein>
<name>A0A1Y2K225_9PROT</name>
<dbReference type="PANTHER" id="PTHR39339">
    <property type="entry name" value="SLR1444 PROTEIN"/>
    <property type="match status" value="1"/>
</dbReference>
<evidence type="ECO:0000259" key="2">
    <source>
        <dbReference type="PROSITE" id="PS51708"/>
    </source>
</evidence>
<reference evidence="3 4" key="1">
    <citation type="journal article" date="2016" name="BMC Genomics">
        <title>Combined genomic and structural analyses of a cultured magnetotactic bacterium reveals its niche adaptation to a dynamic environment.</title>
        <authorList>
            <person name="Araujo A.C."/>
            <person name="Morillo V."/>
            <person name="Cypriano J."/>
            <person name="Teixeira L.C."/>
            <person name="Leao P."/>
            <person name="Lyra S."/>
            <person name="Almeida L.G."/>
            <person name="Bazylinski D.A."/>
            <person name="Vasconcellos A.T."/>
            <person name="Abreu F."/>
            <person name="Lins U."/>
        </authorList>
    </citation>
    <scope>NUCLEOTIDE SEQUENCE [LARGE SCALE GENOMIC DNA]</scope>
    <source>
        <strain evidence="3 4">IT-1</strain>
    </source>
</reference>
<dbReference type="EMBL" id="LVJN01000020">
    <property type="protein sequence ID" value="OSM01999.1"/>
    <property type="molecule type" value="Genomic_DNA"/>
</dbReference>
<evidence type="ECO:0000313" key="3">
    <source>
        <dbReference type="EMBL" id="OSM01999.1"/>
    </source>
</evidence>
<gene>
    <name evidence="3" type="ORF">MAIT1_02072</name>
</gene>
<dbReference type="STRING" id="1434232.MAIT1_02072"/>
<dbReference type="SMART" id="SM00880">
    <property type="entry name" value="CHAD"/>
    <property type="match status" value="1"/>
</dbReference>
<accession>A0A1Y2K225</accession>
<sequence length="317" mass="36055">MDTPNISKSTPLSADLSVEQAFTQIVRHNFKYIVAWEPIAHIGEDIEGVHQVRVGFRRMRSALSVFRPALPREATAEMAEKMRWAASELGYARDMDVFLDEGLEEMAGRIPPLESEEAFALLCRQRRDEAYEPVRALIESDDYRRFKLSMDAWLKDRGWRAALSDEDKAELGKPITPLAAKVLDKRWKKVTATADITQLDDVSLHAKRIECKKMRYAAEFFLPLFDAEKMSGFISALKGLQDILGVLNDVAVLPGLLDRILDSQRDPRLLRYAGATLGWRASEAQHLRRDLPQRWAALQQAPTPWASAPDKGRKRKK</sequence>
<proteinExistence type="predicted"/>
<dbReference type="InterPro" id="IPR038186">
    <property type="entry name" value="CHAD_dom_sf"/>
</dbReference>
<keyword evidence="4" id="KW-1185">Reference proteome</keyword>
<evidence type="ECO:0000256" key="1">
    <source>
        <dbReference type="SAM" id="MobiDB-lite"/>
    </source>
</evidence>
<dbReference type="PANTHER" id="PTHR39339:SF1">
    <property type="entry name" value="CHAD DOMAIN-CONTAINING PROTEIN"/>
    <property type="match status" value="1"/>
</dbReference>
<evidence type="ECO:0000313" key="4">
    <source>
        <dbReference type="Proteomes" id="UP000194003"/>
    </source>
</evidence>
<feature type="domain" description="CHAD" evidence="2">
    <location>
        <begin position="15"/>
        <end position="310"/>
    </location>
</feature>
<feature type="region of interest" description="Disordered" evidence="1">
    <location>
        <begin position="298"/>
        <end position="317"/>
    </location>
</feature>
<dbReference type="PROSITE" id="PS51708">
    <property type="entry name" value="CHAD"/>
    <property type="match status" value="1"/>
</dbReference>
<dbReference type="OrthoDB" id="9777271at2"/>
<dbReference type="AlphaFoldDB" id="A0A1Y2K225"/>
<dbReference type="Gene3D" id="1.40.20.10">
    <property type="entry name" value="CHAD domain"/>
    <property type="match status" value="1"/>
</dbReference>
<dbReference type="Pfam" id="PF05235">
    <property type="entry name" value="CHAD"/>
    <property type="match status" value="1"/>
</dbReference>